<dbReference type="EMBL" id="KK119678">
    <property type="protein sequence ID" value="KFM76394.1"/>
    <property type="molecule type" value="Genomic_DNA"/>
</dbReference>
<proteinExistence type="predicted"/>
<evidence type="ECO:0000313" key="1">
    <source>
        <dbReference type="EMBL" id="KFM76394.1"/>
    </source>
</evidence>
<keyword evidence="2" id="KW-1185">Reference proteome</keyword>
<name>A0A087UGA5_STEMI</name>
<reference evidence="1 2" key="1">
    <citation type="submission" date="2013-11" db="EMBL/GenBank/DDBJ databases">
        <title>Genome sequencing of Stegodyphus mimosarum.</title>
        <authorList>
            <person name="Bechsgaard J."/>
        </authorList>
    </citation>
    <scope>NUCLEOTIDE SEQUENCE [LARGE SCALE GENOMIC DNA]</scope>
</reference>
<evidence type="ECO:0000313" key="2">
    <source>
        <dbReference type="Proteomes" id="UP000054359"/>
    </source>
</evidence>
<sequence length="72" mass="8347">MLDFSSYEPKGLDECKTRHMSSLLLASRKTYLAENKTDFEINFKNVIFCGGVMCLHIKRNGKFKNCPRQQTL</sequence>
<accession>A0A087UGA5</accession>
<organism evidence="1 2">
    <name type="scientific">Stegodyphus mimosarum</name>
    <name type="common">African social velvet spider</name>
    <dbReference type="NCBI Taxonomy" id="407821"/>
    <lineage>
        <taxon>Eukaryota</taxon>
        <taxon>Metazoa</taxon>
        <taxon>Ecdysozoa</taxon>
        <taxon>Arthropoda</taxon>
        <taxon>Chelicerata</taxon>
        <taxon>Arachnida</taxon>
        <taxon>Araneae</taxon>
        <taxon>Araneomorphae</taxon>
        <taxon>Entelegynae</taxon>
        <taxon>Eresoidea</taxon>
        <taxon>Eresidae</taxon>
        <taxon>Stegodyphus</taxon>
    </lineage>
</organism>
<dbReference type="AlphaFoldDB" id="A0A087UGA5"/>
<protein>
    <submittedName>
        <fullName evidence="1">Uncharacterized protein</fullName>
    </submittedName>
</protein>
<dbReference type="Proteomes" id="UP000054359">
    <property type="component" value="Unassembled WGS sequence"/>
</dbReference>
<feature type="non-terminal residue" evidence="1">
    <location>
        <position position="72"/>
    </location>
</feature>
<gene>
    <name evidence="1" type="ORF">X975_20820</name>
</gene>